<feature type="compositionally biased region" description="Polar residues" evidence="2">
    <location>
        <begin position="42"/>
        <end position="54"/>
    </location>
</feature>
<name>A0AAD5JTX2_9FUNG</name>
<evidence type="ECO:0000313" key="3">
    <source>
        <dbReference type="EMBL" id="KAI9253989.1"/>
    </source>
</evidence>
<gene>
    <name evidence="3" type="ORF">BDA99DRAFT_519535</name>
</gene>
<organism evidence="3 4">
    <name type="scientific">Phascolomyces articulosus</name>
    <dbReference type="NCBI Taxonomy" id="60185"/>
    <lineage>
        <taxon>Eukaryota</taxon>
        <taxon>Fungi</taxon>
        <taxon>Fungi incertae sedis</taxon>
        <taxon>Mucoromycota</taxon>
        <taxon>Mucoromycotina</taxon>
        <taxon>Mucoromycetes</taxon>
        <taxon>Mucorales</taxon>
        <taxon>Lichtheimiaceae</taxon>
        <taxon>Phascolomyces</taxon>
    </lineage>
</organism>
<feature type="region of interest" description="Disordered" evidence="2">
    <location>
        <begin position="1"/>
        <end position="58"/>
    </location>
</feature>
<sequence>MSSQVPRQELLEAGRKKLKDYQQKRRSMNIPPTPSTSTTSPNKRLSASSLQWRSNKPLAIPSNHSMAIIHSTVTSPTSLNEESYPLPPPSIMNRPSIPPTPVPTTSTPVPSSSASSMTTSNDTSSPRHQRNTRPSRHERSQSINITDYSSQFPSTWAYANSSRIPLNKPTSNMDEALIWIQQNNRLVQENLRLKKELDRIGQEKKQLIQELRRRDEQLLQILQEKDVPPRKALEEER</sequence>
<proteinExistence type="predicted"/>
<accession>A0AAD5JTX2</accession>
<feature type="compositionally biased region" description="Low complexity" evidence="2">
    <location>
        <begin position="103"/>
        <end position="126"/>
    </location>
</feature>
<keyword evidence="4" id="KW-1185">Reference proteome</keyword>
<feature type="region of interest" description="Disordered" evidence="2">
    <location>
        <begin position="73"/>
        <end position="146"/>
    </location>
</feature>
<feature type="compositionally biased region" description="Basic and acidic residues" evidence="2">
    <location>
        <begin position="9"/>
        <end position="23"/>
    </location>
</feature>
<evidence type="ECO:0000256" key="2">
    <source>
        <dbReference type="SAM" id="MobiDB-lite"/>
    </source>
</evidence>
<evidence type="ECO:0000313" key="4">
    <source>
        <dbReference type="Proteomes" id="UP001209540"/>
    </source>
</evidence>
<protein>
    <submittedName>
        <fullName evidence="3">Uncharacterized protein</fullName>
    </submittedName>
</protein>
<feature type="compositionally biased region" description="Pro residues" evidence="2">
    <location>
        <begin position="85"/>
        <end position="102"/>
    </location>
</feature>
<dbReference type="AlphaFoldDB" id="A0AAD5JTX2"/>
<reference evidence="3" key="1">
    <citation type="journal article" date="2022" name="IScience">
        <title>Evolution of zygomycete secretomes and the origins of terrestrial fungal ecologies.</title>
        <authorList>
            <person name="Chang Y."/>
            <person name="Wang Y."/>
            <person name="Mondo S."/>
            <person name="Ahrendt S."/>
            <person name="Andreopoulos W."/>
            <person name="Barry K."/>
            <person name="Beard J."/>
            <person name="Benny G.L."/>
            <person name="Blankenship S."/>
            <person name="Bonito G."/>
            <person name="Cuomo C."/>
            <person name="Desiro A."/>
            <person name="Gervers K.A."/>
            <person name="Hundley H."/>
            <person name="Kuo A."/>
            <person name="LaButti K."/>
            <person name="Lang B.F."/>
            <person name="Lipzen A."/>
            <person name="O'Donnell K."/>
            <person name="Pangilinan J."/>
            <person name="Reynolds N."/>
            <person name="Sandor L."/>
            <person name="Smith M.E."/>
            <person name="Tsang A."/>
            <person name="Grigoriev I.V."/>
            <person name="Stajich J.E."/>
            <person name="Spatafora J.W."/>
        </authorList>
    </citation>
    <scope>NUCLEOTIDE SEQUENCE</scope>
    <source>
        <strain evidence="3">RSA 2281</strain>
    </source>
</reference>
<reference evidence="3" key="2">
    <citation type="submission" date="2023-02" db="EMBL/GenBank/DDBJ databases">
        <authorList>
            <consortium name="DOE Joint Genome Institute"/>
            <person name="Mondo S.J."/>
            <person name="Chang Y."/>
            <person name="Wang Y."/>
            <person name="Ahrendt S."/>
            <person name="Andreopoulos W."/>
            <person name="Barry K."/>
            <person name="Beard J."/>
            <person name="Benny G.L."/>
            <person name="Blankenship S."/>
            <person name="Bonito G."/>
            <person name="Cuomo C."/>
            <person name="Desiro A."/>
            <person name="Gervers K.A."/>
            <person name="Hundley H."/>
            <person name="Kuo A."/>
            <person name="LaButti K."/>
            <person name="Lang B.F."/>
            <person name="Lipzen A."/>
            <person name="O'Donnell K."/>
            <person name="Pangilinan J."/>
            <person name="Reynolds N."/>
            <person name="Sandor L."/>
            <person name="Smith M.W."/>
            <person name="Tsang A."/>
            <person name="Grigoriev I.V."/>
            <person name="Stajich J.E."/>
            <person name="Spatafora J.W."/>
        </authorList>
    </citation>
    <scope>NUCLEOTIDE SEQUENCE</scope>
    <source>
        <strain evidence="3">RSA 2281</strain>
    </source>
</reference>
<dbReference type="Proteomes" id="UP001209540">
    <property type="component" value="Unassembled WGS sequence"/>
</dbReference>
<comment type="caution">
    <text evidence="3">The sequence shown here is derived from an EMBL/GenBank/DDBJ whole genome shotgun (WGS) entry which is preliminary data.</text>
</comment>
<feature type="coiled-coil region" evidence="1">
    <location>
        <begin position="183"/>
        <end position="217"/>
    </location>
</feature>
<evidence type="ECO:0000256" key="1">
    <source>
        <dbReference type="SAM" id="Coils"/>
    </source>
</evidence>
<dbReference type="EMBL" id="JAIXMP010000025">
    <property type="protein sequence ID" value="KAI9253989.1"/>
    <property type="molecule type" value="Genomic_DNA"/>
</dbReference>
<keyword evidence="1" id="KW-0175">Coiled coil</keyword>